<dbReference type="InterPro" id="IPR051774">
    <property type="entry name" value="Sperm-specific_class_P"/>
</dbReference>
<name>A0A914XVB2_9BILA</name>
<dbReference type="Pfam" id="PF00635">
    <property type="entry name" value="Motile_Sperm"/>
    <property type="match status" value="1"/>
</dbReference>
<dbReference type="Gene3D" id="2.60.40.10">
    <property type="entry name" value="Immunoglobulins"/>
    <property type="match status" value="1"/>
</dbReference>
<organism evidence="3 4">
    <name type="scientific">Panagrolaimus superbus</name>
    <dbReference type="NCBI Taxonomy" id="310955"/>
    <lineage>
        <taxon>Eukaryota</taxon>
        <taxon>Metazoa</taxon>
        <taxon>Ecdysozoa</taxon>
        <taxon>Nematoda</taxon>
        <taxon>Chromadorea</taxon>
        <taxon>Rhabditida</taxon>
        <taxon>Tylenchina</taxon>
        <taxon>Panagrolaimomorpha</taxon>
        <taxon>Panagrolaimoidea</taxon>
        <taxon>Panagrolaimidae</taxon>
        <taxon>Panagrolaimus</taxon>
    </lineage>
</organism>
<keyword evidence="3" id="KW-1185">Reference proteome</keyword>
<reference evidence="4" key="1">
    <citation type="submission" date="2022-11" db="UniProtKB">
        <authorList>
            <consortium name="WormBaseParasite"/>
        </authorList>
    </citation>
    <scope>IDENTIFICATION</scope>
</reference>
<evidence type="ECO:0000313" key="3">
    <source>
        <dbReference type="Proteomes" id="UP000887577"/>
    </source>
</evidence>
<dbReference type="SUPFAM" id="SSF49354">
    <property type="entry name" value="PapD-like"/>
    <property type="match status" value="1"/>
</dbReference>
<evidence type="ECO:0000313" key="4">
    <source>
        <dbReference type="WBParaSite" id="PSU_v2.g11878.t1"/>
    </source>
</evidence>
<comment type="function">
    <text evidence="1">Central component in molecular interactions underlying sperm crawling. Forms an extensive filament system that extends from sperm villipoda, along the leading edge of the pseudopod.</text>
</comment>
<dbReference type="PANTHER" id="PTHR22947">
    <property type="entry name" value="MAJOR SPERM PROTEIN"/>
    <property type="match status" value="1"/>
</dbReference>
<evidence type="ECO:0000259" key="2">
    <source>
        <dbReference type="PROSITE" id="PS50202"/>
    </source>
</evidence>
<dbReference type="WBParaSite" id="PSU_v2.g11878.t1">
    <property type="protein sequence ID" value="PSU_v2.g11878.t1"/>
    <property type="gene ID" value="PSU_v2.g11878"/>
</dbReference>
<dbReference type="InterPro" id="IPR013783">
    <property type="entry name" value="Ig-like_fold"/>
</dbReference>
<sequence length="192" mass="21498">MDSQIAAEKVVAATDTDTEIVGRKRRKRKSSKNAGGGGAEFLVERSKIVENVWKKFIQDDAIIIRKKNEEKIGENNKIARETAAKVKDFEWIKKLSKINSSNLDTKFCHRIYCHFVQISSAGGSSTHQLVNSGASRLAFKVKSSNNTEYRLKPVFGFVEAGASAPLEITRLPFKIWKGTENNINPKLPIYVI</sequence>
<keyword evidence="1" id="KW-0963">Cytoplasm</keyword>
<feature type="domain" description="MSP" evidence="2">
    <location>
        <begin position="102"/>
        <end position="192"/>
    </location>
</feature>
<accession>A0A914XVB2</accession>
<proteinExistence type="predicted"/>
<dbReference type="InterPro" id="IPR008962">
    <property type="entry name" value="PapD-like_sf"/>
</dbReference>
<protein>
    <recommendedName>
        <fullName evidence="1">Major sperm protein</fullName>
    </recommendedName>
</protein>
<keyword evidence="1" id="KW-0206">Cytoskeleton</keyword>
<dbReference type="PROSITE" id="PS50202">
    <property type="entry name" value="MSP"/>
    <property type="match status" value="1"/>
</dbReference>
<dbReference type="PANTHER" id="PTHR22947:SF3">
    <property type="entry name" value="MSP DOMAIN-CONTAINING PROTEIN-RELATED"/>
    <property type="match status" value="1"/>
</dbReference>
<dbReference type="AlphaFoldDB" id="A0A914XVB2"/>
<dbReference type="Proteomes" id="UP000887577">
    <property type="component" value="Unplaced"/>
</dbReference>
<dbReference type="InterPro" id="IPR000535">
    <property type="entry name" value="MSP_dom"/>
</dbReference>
<evidence type="ECO:0000256" key="1">
    <source>
        <dbReference type="RuleBase" id="RU003425"/>
    </source>
</evidence>